<feature type="transmembrane region" description="Helical" evidence="10">
    <location>
        <begin position="90"/>
        <end position="107"/>
    </location>
</feature>
<evidence type="ECO:0000313" key="11">
    <source>
        <dbReference type="EMBL" id="RZC41600.1"/>
    </source>
</evidence>
<evidence type="ECO:0000256" key="4">
    <source>
        <dbReference type="ARBA" id="ARBA00022692"/>
    </source>
</evidence>
<feature type="transmembrane region" description="Helical" evidence="10">
    <location>
        <begin position="38"/>
        <end position="54"/>
    </location>
</feature>
<gene>
    <name evidence="11" type="ORF">BDFB_011985</name>
</gene>
<evidence type="ECO:0000256" key="10">
    <source>
        <dbReference type="RuleBase" id="RU361115"/>
    </source>
</evidence>
<keyword evidence="7 10" id="KW-0443">Lipid metabolism</keyword>
<evidence type="ECO:0000256" key="7">
    <source>
        <dbReference type="ARBA" id="ARBA00023098"/>
    </source>
</evidence>
<keyword evidence="6 10" id="KW-1133">Transmembrane helix</keyword>
<keyword evidence="8 10" id="KW-0472">Membrane</keyword>
<keyword evidence="4 10" id="KW-0812">Transmembrane</keyword>
<dbReference type="GO" id="GO:0019367">
    <property type="term" value="P:fatty acid elongation, saturated fatty acid"/>
    <property type="evidence" value="ECO:0007669"/>
    <property type="project" value="TreeGrafter"/>
</dbReference>
<proteinExistence type="inferred from homology"/>
<dbReference type="PANTHER" id="PTHR11157">
    <property type="entry name" value="FATTY ACID ACYL TRANSFERASE-RELATED"/>
    <property type="match status" value="1"/>
</dbReference>
<comment type="subcellular location">
    <subcellularLocation>
        <location evidence="1">Membrane</location>
        <topology evidence="1">Multi-pass membrane protein</topology>
    </subcellularLocation>
</comment>
<evidence type="ECO:0000256" key="1">
    <source>
        <dbReference type="ARBA" id="ARBA00004141"/>
    </source>
</evidence>
<evidence type="ECO:0000256" key="5">
    <source>
        <dbReference type="ARBA" id="ARBA00022832"/>
    </source>
</evidence>
<organism evidence="11 12">
    <name type="scientific">Asbolus verrucosus</name>
    <name type="common">Desert ironclad beetle</name>
    <dbReference type="NCBI Taxonomy" id="1661398"/>
    <lineage>
        <taxon>Eukaryota</taxon>
        <taxon>Metazoa</taxon>
        <taxon>Ecdysozoa</taxon>
        <taxon>Arthropoda</taxon>
        <taxon>Hexapoda</taxon>
        <taxon>Insecta</taxon>
        <taxon>Pterygota</taxon>
        <taxon>Neoptera</taxon>
        <taxon>Endopterygota</taxon>
        <taxon>Coleoptera</taxon>
        <taxon>Polyphaga</taxon>
        <taxon>Cucujiformia</taxon>
        <taxon>Tenebrionidae</taxon>
        <taxon>Pimeliinae</taxon>
        <taxon>Asbolus</taxon>
    </lineage>
</organism>
<dbReference type="GO" id="GO:0030148">
    <property type="term" value="P:sphingolipid biosynthetic process"/>
    <property type="evidence" value="ECO:0007669"/>
    <property type="project" value="TreeGrafter"/>
</dbReference>
<dbReference type="EC" id="2.3.1.199" evidence="10"/>
<dbReference type="GO" id="GO:0009922">
    <property type="term" value="F:fatty acid elongase activity"/>
    <property type="evidence" value="ECO:0007669"/>
    <property type="project" value="UniProtKB-EC"/>
</dbReference>
<dbReference type="GO" id="GO:0042761">
    <property type="term" value="P:very long-chain fatty acid biosynthetic process"/>
    <property type="evidence" value="ECO:0007669"/>
    <property type="project" value="TreeGrafter"/>
</dbReference>
<keyword evidence="9 10" id="KW-0275">Fatty acid biosynthesis</keyword>
<dbReference type="AlphaFoldDB" id="A0A482W8W2"/>
<dbReference type="GO" id="GO:0034626">
    <property type="term" value="P:fatty acid elongation, polyunsaturated fatty acid"/>
    <property type="evidence" value="ECO:0007669"/>
    <property type="project" value="TreeGrafter"/>
</dbReference>
<evidence type="ECO:0000313" key="12">
    <source>
        <dbReference type="Proteomes" id="UP000292052"/>
    </source>
</evidence>
<reference evidence="11 12" key="1">
    <citation type="submission" date="2017-03" db="EMBL/GenBank/DDBJ databases">
        <title>Genome of the blue death feigning beetle - Asbolus verrucosus.</title>
        <authorList>
            <person name="Rider S.D."/>
        </authorList>
    </citation>
    <scope>NUCLEOTIDE SEQUENCE [LARGE SCALE GENOMIC DNA]</scope>
    <source>
        <strain evidence="11">Butters</strain>
        <tissue evidence="11">Head and leg muscle</tissue>
    </source>
</reference>
<feature type="transmembrane region" description="Helical" evidence="10">
    <location>
        <begin position="6"/>
        <end position="26"/>
    </location>
</feature>
<evidence type="ECO:0000256" key="6">
    <source>
        <dbReference type="ARBA" id="ARBA00022989"/>
    </source>
</evidence>
<feature type="transmembrane region" description="Helical" evidence="10">
    <location>
        <begin position="143"/>
        <end position="165"/>
    </location>
</feature>
<feature type="transmembrane region" description="Helical" evidence="10">
    <location>
        <begin position="177"/>
        <end position="194"/>
    </location>
</feature>
<keyword evidence="2 10" id="KW-0444">Lipid biosynthesis</keyword>
<evidence type="ECO:0000256" key="2">
    <source>
        <dbReference type="ARBA" id="ARBA00022516"/>
    </source>
</evidence>
<dbReference type="GO" id="GO:0034625">
    <property type="term" value="P:fatty acid elongation, monounsaturated fatty acid"/>
    <property type="evidence" value="ECO:0007669"/>
    <property type="project" value="TreeGrafter"/>
</dbReference>
<dbReference type="STRING" id="1661398.A0A482W8W2"/>
<feature type="transmembrane region" description="Helical" evidence="10">
    <location>
        <begin position="206"/>
        <end position="226"/>
    </location>
</feature>
<dbReference type="EMBL" id="QDEB01015874">
    <property type="protein sequence ID" value="RZC41600.1"/>
    <property type="molecule type" value="Genomic_DNA"/>
</dbReference>
<keyword evidence="12" id="KW-1185">Reference proteome</keyword>
<comment type="caution">
    <text evidence="11">The sequence shown here is derived from an EMBL/GenBank/DDBJ whole genome shotgun (WGS) entry which is preliminary data.</text>
</comment>
<evidence type="ECO:0000256" key="8">
    <source>
        <dbReference type="ARBA" id="ARBA00023136"/>
    </source>
</evidence>
<dbReference type="InterPro" id="IPR002076">
    <property type="entry name" value="ELO_fam"/>
</dbReference>
<protein>
    <recommendedName>
        <fullName evidence="10">Elongation of very long chain fatty acids protein</fullName>
        <ecNumber evidence="10">2.3.1.199</ecNumber>
    </recommendedName>
    <alternativeName>
        <fullName evidence="10">Very-long-chain 3-oxoacyl-CoA synthase</fullName>
    </alternativeName>
</protein>
<dbReference type="Proteomes" id="UP000292052">
    <property type="component" value="Unassembled WGS sequence"/>
</dbReference>
<dbReference type="PANTHER" id="PTHR11157:SF167">
    <property type="entry name" value="ELONGATION OF VERY LONG CHAIN FATTY ACIDS PROTEIN"/>
    <property type="match status" value="1"/>
</dbReference>
<name>A0A482W8W2_ASBVE</name>
<evidence type="ECO:0000256" key="3">
    <source>
        <dbReference type="ARBA" id="ARBA00022679"/>
    </source>
</evidence>
<keyword evidence="3 10" id="KW-0808">Transferase</keyword>
<sequence>MSSPFYTLIICLAYIYVVKILGPNLMQNRKPFQVKKTLLFYNLFQVFFSLYLFYEIGMSGWFTGEYNFRCQPVDYSNKPSALRMLHVARMYYIAKFTEFLDTIFFVLRKKFNQVTTLHVIHHSIMPMSIWIGLKLIPGGHGSFLGLLNSFVHVVMYSYYFLSALGPEMQKYLWWKKYLTTLQLAQFVAIIVHSFQLLFRECDFPKAFVWVIGLHGVMFFILFKNFYDETYKKAKSKNRQS</sequence>
<dbReference type="OrthoDB" id="434092at2759"/>
<accession>A0A482W8W2</accession>
<dbReference type="Pfam" id="PF01151">
    <property type="entry name" value="ELO"/>
    <property type="match status" value="1"/>
</dbReference>
<dbReference type="GO" id="GO:0005789">
    <property type="term" value="C:endoplasmic reticulum membrane"/>
    <property type="evidence" value="ECO:0007669"/>
    <property type="project" value="TreeGrafter"/>
</dbReference>
<feature type="transmembrane region" description="Helical" evidence="10">
    <location>
        <begin position="119"/>
        <end position="137"/>
    </location>
</feature>
<comment type="similarity">
    <text evidence="10">Belongs to the ELO family.</text>
</comment>
<comment type="catalytic activity">
    <reaction evidence="10">
        <text>a very-long-chain acyl-CoA + malonyl-CoA + H(+) = a very-long-chain 3-oxoacyl-CoA + CO2 + CoA</text>
        <dbReference type="Rhea" id="RHEA:32727"/>
        <dbReference type="ChEBI" id="CHEBI:15378"/>
        <dbReference type="ChEBI" id="CHEBI:16526"/>
        <dbReference type="ChEBI" id="CHEBI:57287"/>
        <dbReference type="ChEBI" id="CHEBI:57384"/>
        <dbReference type="ChEBI" id="CHEBI:90725"/>
        <dbReference type="ChEBI" id="CHEBI:90736"/>
        <dbReference type="EC" id="2.3.1.199"/>
    </reaction>
</comment>
<keyword evidence="5 10" id="KW-0276">Fatty acid metabolism</keyword>
<evidence type="ECO:0000256" key="9">
    <source>
        <dbReference type="ARBA" id="ARBA00023160"/>
    </source>
</evidence>